<name>Q4LDX2_HAELO</name>
<organism evidence="3">
    <name type="scientific">Haemaphysalis longicornis</name>
    <name type="common">Bush tick</name>
    <dbReference type="NCBI Taxonomy" id="44386"/>
    <lineage>
        <taxon>Eukaryota</taxon>
        <taxon>Metazoa</taxon>
        <taxon>Ecdysozoa</taxon>
        <taxon>Arthropoda</taxon>
        <taxon>Chelicerata</taxon>
        <taxon>Arachnida</taxon>
        <taxon>Acari</taxon>
        <taxon>Parasitiformes</taxon>
        <taxon>Ixodida</taxon>
        <taxon>Ixodoidea</taxon>
        <taxon>Ixodidae</taxon>
        <taxon>Haemaphysalinae</taxon>
        <taxon>Haemaphysalis</taxon>
    </lineage>
</organism>
<feature type="signal peptide" evidence="1">
    <location>
        <begin position="1"/>
        <end position="19"/>
    </location>
</feature>
<dbReference type="AlphaFoldDB" id="Q4LDX2"/>
<dbReference type="PANTHER" id="PTHR47248">
    <property type="entry name" value="PROTEIN CBG06772"/>
    <property type="match status" value="1"/>
</dbReference>
<dbReference type="GO" id="GO:0004867">
    <property type="term" value="F:serine-type endopeptidase inhibitor activity"/>
    <property type="evidence" value="ECO:0007669"/>
    <property type="project" value="InterPro"/>
</dbReference>
<reference evidence="3" key="1">
    <citation type="journal article" date="2005" name="J. Vet. Med. Sci.">
        <title>Random sequencing of cDNA library derived from partially-fed adult female Haemaphysalis longicornis salivary gland.</title>
        <authorList>
            <person name="Nakajima C."/>
            <person name="da Silva I."/>
            <person name="Imamura S."/>
            <person name="Konnai S."/>
            <person name="Ohashi K."/>
            <person name="Onuma M."/>
        </authorList>
    </citation>
    <scope>NUCLEOTIDE SEQUENCE</scope>
    <source>
        <tissue evidence="3">Salivary gland</tissue>
    </source>
</reference>
<accession>Q4LDX2</accession>
<gene>
    <name evidence="3" type="primary">HLSG-g45</name>
</gene>
<dbReference type="SMART" id="SM00131">
    <property type="entry name" value="KU"/>
    <property type="match status" value="2"/>
</dbReference>
<dbReference type="Pfam" id="PF00014">
    <property type="entry name" value="Kunitz_BPTI"/>
    <property type="match status" value="2"/>
</dbReference>
<evidence type="ECO:0000313" key="3">
    <source>
        <dbReference type="EMBL" id="BAE02708.1"/>
    </source>
</evidence>
<dbReference type="PANTHER" id="PTHR47248:SF7">
    <property type="entry name" value="BPTI_KUNITZ INHIBITOR DOMAIN-CONTAINING PROTEIN"/>
    <property type="match status" value="1"/>
</dbReference>
<dbReference type="InterPro" id="IPR036880">
    <property type="entry name" value="Kunitz_BPTI_sf"/>
</dbReference>
<dbReference type="PROSITE" id="PS50279">
    <property type="entry name" value="BPTI_KUNITZ_2"/>
    <property type="match status" value="1"/>
</dbReference>
<dbReference type="EMBL" id="AB219358">
    <property type="protein sequence ID" value="BAE02708.1"/>
    <property type="molecule type" value="mRNA"/>
</dbReference>
<evidence type="ECO:0000256" key="1">
    <source>
        <dbReference type="SAM" id="SignalP"/>
    </source>
</evidence>
<feature type="domain" description="BPTI/Kunitz inhibitor" evidence="2">
    <location>
        <begin position="24"/>
        <end position="78"/>
    </location>
</feature>
<sequence length="150" mass="17618">MRTSLLVFVICYISYGTGSLPIECQRKFRTATGNCNNEGPSVRYGYDKEKGDCVRYYYNSCRGNKNNFASRSECLNRCNPESRCLLFTYENEGNWRLFKSYYYNATLDECRLTKTYTYHSTSEKYNRFANMKDCEKACRRNDTEDVYSSG</sequence>
<dbReference type="InterPro" id="IPR002223">
    <property type="entry name" value="Kunitz_BPTI"/>
</dbReference>
<dbReference type="Gene3D" id="4.10.410.10">
    <property type="entry name" value="Pancreatic trypsin inhibitor Kunitz domain"/>
    <property type="match status" value="2"/>
</dbReference>
<dbReference type="SUPFAM" id="SSF57362">
    <property type="entry name" value="BPTI-like"/>
    <property type="match status" value="2"/>
</dbReference>
<dbReference type="CDD" id="cd00109">
    <property type="entry name" value="Kunitz-type"/>
    <property type="match status" value="1"/>
</dbReference>
<dbReference type="MEROPS" id="I02.964"/>
<protein>
    <submittedName>
        <fullName evidence="3">Uncharacterized protein HLSG-g45</fullName>
    </submittedName>
</protein>
<evidence type="ECO:0000259" key="2">
    <source>
        <dbReference type="PROSITE" id="PS50279"/>
    </source>
</evidence>
<keyword evidence="1" id="KW-0732">Signal</keyword>
<dbReference type="InterPro" id="IPR052861">
    <property type="entry name" value="BPTI/Kunitz_domain"/>
</dbReference>
<proteinExistence type="evidence at transcript level"/>
<feature type="chain" id="PRO_5004240902" evidence="1">
    <location>
        <begin position="20"/>
        <end position="150"/>
    </location>
</feature>